<accession>A0A1T4Y3Z7</accession>
<keyword evidence="6" id="KW-0699">rRNA-binding</keyword>
<dbReference type="STRING" id="92487.SAMN02745130_03890"/>
<dbReference type="GO" id="GO:0003735">
    <property type="term" value="F:structural constituent of ribosome"/>
    <property type="evidence" value="ECO:0007669"/>
    <property type="project" value="InterPro"/>
</dbReference>
<dbReference type="CDD" id="cd05797">
    <property type="entry name" value="Ribosomal_L10"/>
    <property type="match status" value="1"/>
</dbReference>
<organism evidence="7 8">
    <name type="scientific">Thiothrix eikelboomii</name>
    <dbReference type="NCBI Taxonomy" id="92487"/>
    <lineage>
        <taxon>Bacteria</taxon>
        <taxon>Pseudomonadati</taxon>
        <taxon>Pseudomonadota</taxon>
        <taxon>Gammaproteobacteria</taxon>
        <taxon>Thiotrichales</taxon>
        <taxon>Thiotrichaceae</taxon>
        <taxon>Thiothrix</taxon>
    </lineage>
</organism>
<gene>
    <name evidence="6" type="primary">rplJ</name>
    <name evidence="7" type="ORF">SAMN02745130_03890</name>
</gene>
<dbReference type="OrthoDB" id="9808307at2"/>
<proteinExistence type="inferred from homology"/>
<keyword evidence="8" id="KW-1185">Reference proteome</keyword>
<dbReference type="InterPro" id="IPR001790">
    <property type="entry name" value="Ribosomal_uL10"/>
</dbReference>
<comment type="similarity">
    <text evidence="2 6">Belongs to the universal ribosomal protein uL10 family.</text>
</comment>
<name>A0A1T4Y3Z7_9GAMM</name>
<comment type="function">
    <text evidence="1 6">Forms part of the ribosomal stalk, playing a central role in the interaction of the ribosome with GTP-bound translation factors.</text>
</comment>
<dbReference type="EMBL" id="FUYB01000036">
    <property type="protein sequence ID" value="SKA96532.1"/>
    <property type="molecule type" value="Genomic_DNA"/>
</dbReference>
<sequence>MALTLEEKKEIVSEVAAVAASAHSAVAAEYRGLTVSQLTTLRKNARKGGVYLSVVKNNLARIAVNGTAFECIQDGLKGPLILAFSQEDPGSAARLVKDFLKDKANEKLAVQFVAIDGKMLPAAELERLAKLPTRSQAIATLAAAIRAPLDKFARTLAAVRDQKAEAAGVSVE</sequence>
<dbReference type="InterPro" id="IPR043141">
    <property type="entry name" value="Ribosomal_uL10-like_sf"/>
</dbReference>
<dbReference type="PROSITE" id="PS01109">
    <property type="entry name" value="RIBOSOMAL_L10"/>
    <property type="match status" value="1"/>
</dbReference>
<evidence type="ECO:0000313" key="8">
    <source>
        <dbReference type="Proteomes" id="UP000190460"/>
    </source>
</evidence>
<dbReference type="GO" id="GO:0070180">
    <property type="term" value="F:large ribosomal subunit rRNA binding"/>
    <property type="evidence" value="ECO:0007669"/>
    <property type="project" value="UniProtKB-UniRule"/>
</dbReference>
<dbReference type="Proteomes" id="UP000190460">
    <property type="component" value="Unassembled WGS sequence"/>
</dbReference>
<dbReference type="InterPro" id="IPR002363">
    <property type="entry name" value="Ribosomal_uL10_CS_bac"/>
</dbReference>
<keyword evidence="4 6" id="KW-0687">Ribonucleoprotein</keyword>
<dbReference type="InterPro" id="IPR022973">
    <property type="entry name" value="Ribosomal_uL10_bac"/>
</dbReference>
<dbReference type="SUPFAM" id="SSF160369">
    <property type="entry name" value="Ribosomal protein L10-like"/>
    <property type="match status" value="1"/>
</dbReference>
<dbReference type="NCBIfam" id="NF000955">
    <property type="entry name" value="PRK00099.1-1"/>
    <property type="match status" value="1"/>
</dbReference>
<dbReference type="PANTHER" id="PTHR11560">
    <property type="entry name" value="39S RIBOSOMAL PROTEIN L10, MITOCHONDRIAL"/>
    <property type="match status" value="1"/>
</dbReference>
<keyword evidence="3 6" id="KW-0689">Ribosomal protein</keyword>
<evidence type="ECO:0000256" key="4">
    <source>
        <dbReference type="ARBA" id="ARBA00023274"/>
    </source>
</evidence>
<reference evidence="7 8" key="1">
    <citation type="submission" date="2017-02" db="EMBL/GenBank/DDBJ databases">
        <authorList>
            <person name="Peterson S.W."/>
        </authorList>
    </citation>
    <scope>NUCLEOTIDE SEQUENCE [LARGE SCALE GENOMIC DNA]</scope>
    <source>
        <strain evidence="7 8">ATCC 49788</strain>
    </source>
</reference>
<dbReference type="Gene3D" id="3.30.70.1730">
    <property type="match status" value="1"/>
</dbReference>
<evidence type="ECO:0000256" key="3">
    <source>
        <dbReference type="ARBA" id="ARBA00022980"/>
    </source>
</evidence>
<dbReference type="InterPro" id="IPR047865">
    <property type="entry name" value="Ribosomal_uL10_bac_type"/>
</dbReference>
<dbReference type="HAMAP" id="MF_00362">
    <property type="entry name" value="Ribosomal_uL10"/>
    <property type="match status" value="1"/>
</dbReference>
<dbReference type="Gene3D" id="6.10.250.2350">
    <property type="match status" value="1"/>
</dbReference>
<dbReference type="GO" id="GO:0006412">
    <property type="term" value="P:translation"/>
    <property type="evidence" value="ECO:0007669"/>
    <property type="project" value="UniProtKB-UniRule"/>
</dbReference>
<evidence type="ECO:0000256" key="2">
    <source>
        <dbReference type="ARBA" id="ARBA00008889"/>
    </source>
</evidence>
<evidence type="ECO:0000256" key="5">
    <source>
        <dbReference type="ARBA" id="ARBA00035202"/>
    </source>
</evidence>
<evidence type="ECO:0000256" key="6">
    <source>
        <dbReference type="HAMAP-Rule" id="MF_00362"/>
    </source>
</evidence>
<keyword evidence="6" id="KW-0694">RNA-binding</keyword>
<evidence type="ECO:0000313" key="7">
    <source>
        <dbReference type="EMBL" id="SKA96532.1"/>
    </source>
</evidence>
<dbReference type="AlphaFoldDB" id="A0A1T4Y3Z7"/>
<protein>
    <recommendedName>
        <fullName evidence="5 6">Large ribosomal subunit protein uL10</fullName>
    </recommendedName>
</protein>
<dbReference type="GO" id="GO:0015934">
    <property type="term" value="C:large ribosomal subunit"/>
    <property type="evidence" value="ECO:0007669"/>
    <property type="project" value="InterPro"/>
</dbReference>
<dbReference type="RefSeq" id="WP_078924300.1">
    <property type="nucleotide sequence ID" value="NZ_FUYB01000036.1"/>
</dbReference>
<comment type="subunit">
    <text evidence="6">Part of the ribosomal stalk of the 50S ribosomal subunit. The N-terminus interacts with L11 and the large rRNA to form the base of the stalk. The C-terminus forms an elongated spine to which L12 dimers bind in a sequential fashion forming a multimeric L10(L12)X complex.</text>
</comment>
<evidence type="ECO:0000256" key="1">
    <source>
        <dbReference type="ARBA" id="ARBA00002633"/>
    </source>
</evidence>
<dbReference type="Pfam" id="PF00466">
    <property type="entry name" value="Ribosomal_L10"/>
    <property type="match status" value="1"/>
</dbReference>